<dbReference type="Proteomes" id="UP001265315">
    <property type="component" value="Unassembled WGS sequence"/>
</dbReference>
<sequence>MDEQQAMREAIAKEYGITLYRHYGEEQAAHLINIDRSTLKRWRRKGKTQFVAFGPRKIRYLGIHIADMLIKGVKDDG</sequence>
<dbReference type="EMBL" id="JAVDSW010000001">
    <property type="protein sequence ID" value="MDR6701591.1"/>
    <property type="molecule type" value="Genomic_DNA"/>
</dbReference>
<evidence type="ECO:0000313" key="2">
    <source>
        <dbReference type="Proteomes" id="UP001265315"/>
    </source>
</evidence>
<accession>A0AAW8LQH3</accession>
<reference evidence="1" key="1">
    <citation type="submission" date="2023-07" db="EMBL/GenBank/DDBJ databases">
        <title>Sorghum-associated microbial communities from plants grown in Nebraska, USA.</title>
        <authorList>
            <person name="Schachtman D."/>
        </authorList>
    </citation>
    <scope>NUCLEOTIDE SEQUENCE</scope>
    <source>
        <strain evidence="1">1457</strain>
    </source>
</reference>
<dbReference type="RefSeq" id="WP_309954333.1">
    <property type="nucleotide sequence ID" value="NZ_JAGIPM010000001.1"/>
</dbReference>
<dbReference type="SUPFAM" id="SSF46955">
    <property type="entry name" value="Putative DNA-binding domain"/>
    <property type="match status" value="1"/>
</dbReference>
<comment type="caution">
    <text evidence="1">The sequence shown here is derived from an EMBL/GenBank/DDBJ whole genome shotgun (WGS) entry which is preliminary data.</text>
</comment>
<dbReference type="AlphaFoldDB" id="A0AAW8LQH3"/>
<gene>
    <name evidence="1" type="ORF">J2W61_001419</name>
</gene>
<dbReference type="InterPro" id="IPR009061">
    <property type="entry name" value="DNA-bd_dom_put_sf"/>
</dbReference>
<protein>
    <submittedName>
        <fullName evidence="1">Site-specific integrase-resolvase</fullName>
    </submittedName>
</protein>
<proteinExistence type="predicted"/>
<organism evidence="1 2">
    <name type="scientific">Agrobacterium tumefaciens</name>
    <dbReference type="NCBI Taxonomy" id="358"/>
    <lineage>
        <taxon>Bacteria</taxon>
        <taxon>Pseudomonadati</taxon>
        <taxon>Pseudomonadota</taxon>
        <taxon>Alphaproteobacteria</taxon>
        <taxon>Hyphomicrobiales</taxon>
        <taxon>Rhizobiaceae</taxon>
        <taxon>Rhizobium/Agrobacterium group</taxon>
        <taxon>Agrobacterium</taxon>
        <taxon>Agrobacterium tumefaciens complex</taxon>
    </lineage>
</organism>
<name>A0AAW8LQH3_AGRTU</name>
<evidence type="ECO:0000313" key="1">
    <source>
        <dbReference type="EMBL" id="MDR6701591.1"/>
    </source>
</evidence>